<evidence type="ECO:0000256" key="3">
    <source>
        <dbReference type="ARBA" id="ARBA00022989"/>
    </source>
</evidence>
<comment type="subcellular location">
    <subcellularLocation>
        <location evidence="1">Membrane</location>
    </subcellularLocation>
</comment>
<gene>
    <name evidence="6" type="ORF">DM484_05030</name>
</gene>
<evidence type="ECO:0000256" key="4">
    <source>
        <dbReference type="ARBA" id="ARBA00023136"/>
    </source>
</evidence>
<proteinExistence type="predicted"/>
<dbReference type="EMBL" id="QJPH01000192">
    <property type="protein sequence ID" value="PZN83156.1"/>
    <property type="molecule type" value="Genomic_DNA"/>
</dbReference>
<evidence type="ECO:0000256" key="2">
    <source>
        <dbReference type="ARBA" id="ARBA00022692"/>
    </source>
</evidence>
<comment type="caution">
    <text evidence="6">The sequence shown here is derived from an EMBL/GenBank/DDBJ whole genome shotgun (WGS) entry which is preliminary data.</text>
</comment>
<sequence length="109" mass="12160">MWQPEQDVTVTVDPLFVGLTRPATILGVPYEVFVVEFVLVSVIFLGVGDPFYMLLLAPLHALLYLVSSQNPNAFGSIMIWSMTKGRCKNTHFWLGAASFSPLATKKWVK</sequence>
<dbReference type="Proteomes" id="UP000249396">
    <property type="component" value="Unassembled WGS sequence"/>
</dbReference>
<accession>A0A2W4RKP0</accession>
<dbReference type="AlphaFoldDB" id="A0A2W4RKP0"/>
<dbReference type="GO" id="GO:0016020">
    <property type="term" value="C:membrane"/>
    <property type="evidence" value="ECO:0007669"/>
    <property type="project" value="UniProtKB-SubCell"/>
</dbReference>
<name>A0A2W4RKP0_9GAMM</name>
<dbReference type="InterPro" id="IPR007792">
    <property type="entry name" value="T4SS_VirB3/TrbD/AvhB"/>
</dbReference>
<keyword evidence="3 5" id="KW-1133">Transmembrane helix</keyword>
<evidence type="ECO:0000313" key="7">
    <source>
        <dbReference type="Proteomes" id="UP000249396"/>
    </source>
</evidence>
<keyword evidence="4 5" id="KW-0472">Membrane</keyword>
<evidence type="ECO:0000256" key="1">
    <source>
        <dbReference type="ARBA" id="ARBA00004370"/>
    </source>
</evidence>
<feature type="transmembrane region" description="Helical" evidence="5">
    <location>
        <begin position="37"/>
        <end position="66"/>
    </location>
</feature>
<organism evidence="6 7">
    <name type="scientific">Candidatus Methylumidiphilus alinenensis</name>
    <dbReference type="NCBI Taxonomy" id="2202197"/>
    <lineage>
        <taxon>Bacteria</taxon>
        <taxon>Pseudomonadati</taxon>
        <taxon>Pseudomonadota</taxon>
        <taxon>Gammaproteobacteria</taxon>
        <taxon>Methylococcales</taxon>
        <taxon>Candidatus Methylumidiphilus</taxon>
    </lineage>
</organism>
<dbReference type="Pfam" id="PF05101">
    <property type="entry name" value="VirB3"/>
    <property type="match status" value="1"/>
</dbReference>
<protein>
    <submittedName>
        <fullName evidence="6">Conjugal transfer protein</fullName>
    </submittedName>
</protein>
<keyword evidence="2 5" id="KW-0812">Transmembrane</keyword>
<evidence type="ECO:0000313" key="6">
    <source>
        <dbReference type="EMBL" id="PZN83156.1"/>
    </source>
</evidence>
<reference evidence="6 7" key="1">
    <citation type="journal article" date="2018" name="Aquat. Microb. Ecol.">
        <title>Gammaproteobacterial methanotrophs dominate.</title>
        <authorList>
            <person name="Rissanen A.J."/>
            <person name="Saarenheimo J."/>
            <person name="Tiirola M."/>
            <person name="Peura S."/>
            <person name="Aalto S.L."/>
            <person name="Karvinen A."/>
            <person name="Nykanen H."/>
        </authorList>
    </citation>
    <scope>NUCLEOTIDE SEQUENCE [LARGE SCALE GENOMIC DNA]</scope>
    <source>
        <strain evidence="6">AMbin10</strain>
    </source>
</reference>
<evidence type="ECO:0000256" key="5">
    <source>
        <dbReference type="SAM" id="Phobius"/>
    </source>
</evidence>